<protein>
    <submittedName>
        <fullName evidence="1">Uncharacterized protein</fullName>
    </submittedName>
</protein>
<organism evidence="1 2">
    <name type="scientific">Haloarchaeobius iranensis</name>
    <dbReference type="NCBI Taxonomy" id="996166"/>
    <lineage>
        <taxon>Archaea</taxon>
        <taxon>Methanobacteriati</taxon>
        <taxon>Methanobacteriota</taxon>
        <taxon>Stenosarchaea group</taxon>
        <taxon>Halobacteria</taxon>
        <taxon>Halobacteriales</taxon>
        <taxon>Halorubellaceae</taxon>
        <taxon>Haloarchaeobius</taxon>
    </lineage>
</organism>
<name>A0A1G9YST5_9EURY</name>
<dbReference type="Pfam" id="PF24367">
    <property type="entry name" value="DUF7523"/>
    <property type="match status" value="1"/>
</dbReference>
<sequence>MTLAARTREAAAAHPFLVDALRAGVVNYAAAARFVDVEGEPEAVATALRRYAESLPDYAPSSPSVRVTMQRGLGRVGDGDGAADDGSDEAVLRVNGAGYGPTDDGDRTAVLATGAVDAAFAAAALDRLALADVTVHAMGFDGEALVALVGRRAGADAIRAVEAAAGSVPDRPSADD</sequence>
<dbReference type="InterPro" id="IPR055945">
    <property type="entry name" value="DUF7523"/>
</dbReference>
<dbReference type="Proteomes" id="UP000199370">
    <property type="component" value="Unassembled WGS sequence"/>
</dbReference>
<reference evidence="1 2" key="1">
    <citation type="submission" date="2016-10" db="EMBL/GenBank/DDBJ databases">
        <authorList>
            <person name="de Groot N.N."/>
        </authorList>
    </citation>
    <scope>NUCLEOTIDE SEQUENCE [LARGE SCALE GENOMIC DNA]</scope>
    <source>
        <strain evidence="2">EB21,IBRC-M 10013,KCTC 4048</strain>
    </source>
</reference>
<dbReference type="AlphaFoldDB" id="A0A1G9YST5"/>
<evidence type="ECO:0000313" key="2">
    <source>
        <dbReference type="Proteomes" id="UP000199370"/>
    </source>
</evidence>
<accession>A0A1G9YST5</accession>
<dbReference type="RefSeq" id="WP_089734709.1">
    <property type="nucleotide sequence ID" value="NZ_FNIA01000016.1"/>
</dbReference>
<dbReference type="OrthoDB" id="213717at2157"/>
<keyword evidence="2" id="KW-1185">Reference proteome</keyword>
<dbReference type="EMBL" id="FNIA01000016">
    <property type="protein sequence ID" value="SDN12204.1"/>
    <property type="molecule type" value="Genomic_DNA"/>
</dbReference>
<gene>
    <name evidence="1" type="ORF">SAMN05192554_1168</name>
</gene>
<dbReference type="STRING" id="996166.SAMN05192554_1168"/>
<proteinExistence type="predicted"/>
<evidence type="ECO:0000313" key="1">
    <source>
        <dbReference type="EMBL" id="SDN12204.1"/>
    </source>
</evidence>